<dbReference type="Proteomes" id="UP000186883">
    <property type="component" value="Unassembled WGS sequence"/>
</dbReference>
<evidence type="ECO:0000313" key="4">
    <source>
        <dbReference type="EMBL" id="OKA03121.1"/>
    </source>
</evidence>
<feature type="compositionally biased region" description="Polar residues" evidence="1">
    <location>
        <begin position="42"/>
        <end position="52"/>
    </location>
</feature>
<dbReference type="InterPro" id="IPR029058">
    <property type="entry name" value="AB_hydrolase_fold"/>
</dbReference>
<evidence type="ECO:0000256" key="1">
    <source>
        <dbReference type="SAM" id="MobiDB-lite"/>
    </source>
</evidence>
<protein>
    <submittedName>
        <fullName evidence="4">Peptidase</fullName>
    </submittedName>
</protein>
<dbReference type="EMBL" id="LOBU02000047">
    <property type="protein sequence ID" value="OKA03121.1"/>
    <property type="molecule type" value="Genomic_DNA"/>
</dbReference>
<dbReference type="PROSITE" id="PS51257">
    <property type="entry name" value="PROKAR_LIPOPROTEIN"/>
    <property type="match status" value="1"/>
</dbReference>
<feature type="domain" description="AB hydrolase-1" evidence="3">
    <location>
        <begin position="133"/>
        <end position="299"/>
    </location>
</feature>
<dbReference type="SUPFAM" id="SSF53474">
    <property type="entry name" value="alpha/beta-Hydrolases"/>
    <property type="match status" value="1"/>
</dbReference>
<feature type="signal peptide" evidence="2">
    <location>
        <begin position="1"/>
        <end position="24"/>
    </location>
</feature>
<dbReference type="Pfam" id="PF00561">
    <property type="entry name" value="Abhydrolase_1"/>
    <property type="match status" value="1"/>
</dbReference>
<evidence type="ECO:0000256" key="2">
    <source>
        <dbReference type="SAM" id="SignalP"/>
    </source>
</evidence>
<accession>A0ABX3DFW7</accession>
<proteinExistence type="predicted"/>
<organism evidence="4 5">
    <name type="scientific">Amycolatopsis regifaucium</name>
    <dbReference type="NCBI Taxonomy" id="546365"/>
    <lineage>
        <taxon>Bacteria</taxon>
        <taxon>Bacillati</taxon>
        <taxon>Actinomycetota</taxon>
        <taxon>Actinomycetes</taxon>
        <taxon>Pseudonocardiales</taxon>
        <taxon>Pseudonocardiaceae</taxon>
        <taxon>Amycolatopsis</taxon>
    </lineage>
</organism>
<reference evidence="4" key="1">
    <citation type="submission" date="2016-11" db="EMBL/GenBank/DDBJ databases">
        <title>Genome sequencing of Amycolatopsis regifaucium.</title>
        <authorList>
            <person name="Mayilraj S."/>
            <person name="Kaur N."/>
        </authorList>
    </citation>
    <scope>NUCLEOTIDE SEQUENCE [LARGE SCALE GENOMIC DNA]</scope>
    <source>
        <strain evidence="4">GY080</strain>
    </source>
</reference>
<keyword evidence="5" id="KW-1185">Reference proteome</keyword>
<dbReference type="InterPro" id="IPR000073">
    <property type="entry name" value="AB_hydrolase_1"/>
</dbReference>
<feature type="non-terminal residue" evidence="4">
    <location>
        <position position="426"/>
    </location>
</feature>
<feature type="region of interest" description="Disordered" evidence="1">
    <location>
        <begin position="32"/>
        <end position="66"/>
    </location>
</feature>
<sequence length="426" mass="44436">MRPASTVRRRPRLILMTAVAAVLAGCTAGPSVRPAVIDNDGKTTPGSSTAPQQVPLPPLTEPRSPSIKWDGCDEATRQRLGLPSVPDTLKFSCARVPTTLDAPDLPGRGLSRLSVVKTGDGPIPLVVVNDVDGEPGSLYAARLAAALPPEYLRKFSLIGVDRRGTGASMPVQCIPGEIRAELLGADPAAGDLEPVVDAARKAGQQCAIELDDSQVAMDSWRAAGDLEELREQLGMDKLHALGRGDGSKVLAEYAVRFPAQVGRVMLDGLPDPAADAAAVQESVAASAQATLDAFGADCIARGCPIGDARAAVTAVADRLRGAPATTTDGVEVTSGIAIYAVHAGLAQRSRWVELAEALKTAQTGDVTPLAAFAEPVLKDSRARPTRLDGTLATKCNDSATRLSAEELTRVTTTLRDKYPQFGVFAA</sequence>
<feature type="chain" id="PRO_5047387046" evidence="2">
    <location>
        <begin position="25"/>
        <end position="426"/>
    </location>
</feature>
<name>A0ABX3DFW7_9PSEU</name>
<evidence type="ECO:0000259" key="3">
    <source>
        <dbReference type="Pfam" id="PF00561"/>
    </source>
</evidence>
<gene>
    <name evidence="4" type="ORF">ATP06_0237840</name>
</gene>
<comment type="caution">
    <text evidence="4">The sequence shown here is derived from an EMBL/GenBank/DDBJ whole genome shotgun (WGS) entry which is preliminary data.</text>
</comment>
<evidence type="ECO:0000313" key="5">
    <source>
        <dbReference type="Proteomes" id="UP000186883"/>
    </source>
</evidence>
<dbReference type="Gene3D" id="3.40.50.1820">
    <property type="entry name" value="alpha/beta hydrolase"/>
    <property type="match status" value="1"/>
</dbReference>
<keyword evidence="2" id="KW-0732">Signal</keyword>